<evidence type="ECO:0000313" key="2">
    <source>
        <dbReference type="Proteomes" id="UP000676194"/>
    </source>
</evidence>
<sequence>MTNESTVVIALKLTGLGFVPETISDLIQLQPTKTWRQGDAVERTQLIRKQDAWILALPQMRSNDLDSAICQLLAVIGPRQEELILAAQEFGLNVEVSMAVYIDEGTPSCLLEAGTIDQLASLGASLDIDLILTD</sequence>
<dbReference type="InterPro" id="IPR025459">
    <property type="entry name" value="DUF4279"/>
</dbReference>
<gene>
    <name evidence="1" type="ORF">KIH39_04520</name>
</gene>
<dbReference type="EMBL" id="CP074694">
    <property type="protein sequence ID" value="QVL33188.1"/>
    <property type="molecule type" value="Genomic_DNA"/>
</dbReference>
<dbReference type="KEGG" id="tsph:KIH39_04520"/>
<name>A0A8E6EYZ0_9BACT</name>
<reference evidence="1" key="1">
    <citation type="submission" date="2021-05" db="EMBL/GenBank/DDBJ databases">
        <title>Complete genome sequence of the cellulolytic planctomycete Telmatocola sphagniphila SP2T and characterization of the first cellulase from planctomycetes.</title>
        <authorList>
            <person name="Rakitin A.L."/>
            <person name="Beletsky A.V."/>
            <person name="Naumoff D.G."/>
            <person name="Kulichevskaya I.S."/>
            <person name="Mardanov A.V."/>
            <person name="Ravin N.V."/>
            <person name="Dedysh S.N."/>
        </authorList>
    </citation>
    <scope>NUCLEOTIDE SEQUENCE</scope>
    <source>
        <strain evidence="1">SP2T</strain>
    </source>
</reference>
<dbReference type="Proteomes" id="UP000676194">
    <property type="component" value="Chromosome"/>
</dbReference>
<proteinExistence type="predicted"/>
<dbReference type="RefSeq" id="WP_213498078.1">
    <property type="nucleotide sequence ID" value="NZ_CP074694.1"/>
</dbReference>
<evidence type="ECO:0000313" key="1">
    <source>
        <dbReference type="EMBL" id="QVL33188.1"/>
    </source>
</evidence>
<accession>A0A8E6EYZ0</accession>
<keyword evidence="2" id="KW-1185">Reference proteome</keyword>
<dbReference type="AlphaFoldDB" id="A0A8E6EYZ0"/>
<protein>
    <submittedName>
        <fullName evidence="1">DUF4279 domain-containing protein</fullName>
    </submittedName>
</protein>
<organism evidence="1 2">
    <name type="scientific">Telmatocola sphagniphila</name>
    <dbReference type="NCBI Taxonomy" id="1123043"/>
    <lineage>
        <taxon>Bacteria</taxon>
        <taxon>Pseudomonadati</taxon>
        <taxon>Planctomycetota</taxon>
        <taxon>Planctomycetia</taxon>
        <taxon>Gemmatales</taxon>
        <taxon>Gemmataceae</taxon>
    </lineage>
</organism>
<dbReference type="Pfam" id="PF14106">
    <property type="entry name" value="DUF4279"/>
    <property type="match status" value="1"/>
</dbReference>